<keyword evidence="7" id="KW-1185">Reference proteome</keyword>
<keyword evidence="4 6" id="KW-1133">Transmembrane helix</keyword>
<protein>
    <recommendedName>
        <fullName evidence="6">Serpentine receptor class gamma</fullName>
    </recommendedName>
</protein>
<evidence type="ECO:0000256" key="4">
    <source>
        <dbReference type="ARBA" id="ARBA00022989"/>
    </source>
</evidence>
<feature type="transmembrane region" description="Helical" evidence="6">
    <location>
        <begin position="30"/>
        <end position="48"/>
    </location>
</feature>
<sequence length="80" mass="9350">MSDFTLFSANPEIDPLYVDCDLSYDNRTEILKFSIQFVYLTFGILLNLRVLSTILWRCRGIYMSNSFFVLFSMDCLIVSI</sequence>
<dbReference type="Pfam" id="PF02118">
    <property type="entry name" value="Srg"/>
    <property type="match status" value="1"/>
</dbReference>
<evidence type="ECO:0000256" key="2">
    <source>
        <dbReference type="ARBA" id="ARBA00005692"/>
    </source>
</evidence>
<evidence type="ECO:0000256" key="3">
    <source>
        <dbReference type="ARBA" id="ARBA00022692"/>
    </source>
</evidence>
<dbReference type="AlphaFoldDB" id="A0A1I7UXP0"/>
<comment type="subcellular location">
    <subcellularLocation>
        <location evidence="1">Membrane</location>
        <topology evidence="1">Multi-pass membrane protein</topology>
    </subcellularLocation>
</comment>
<proteinExistence type="inferred from homology"/>
<dbReference type="GO" id="GO:0007606">
    <property type="term" value="P:sensory perception of chemical stimulus"/>
    <property type="evidence" value="ECO:0007669"/>
    <property type="project" value="UniProtKB-UniRule"/>
</dbReference>
<evidence type="ECO:0000313" key="7">
    <source>
        <dbReference type="Proteomes" id="UP000095282"/>
    </source>
</evidence>
<dbReference type="Proteomes" id="UP000095282">
    <property type="component" value="Unplaced"/>
</dbReference>
<dbReference type="GO" id="GO:0016020">
    <property type="term" value="C:membrane"/>
    <property type="evidence" value="ECO:0007669"/>
    <property type="project" value="UniProtKB-SubCell"/>
</dbReference>
<evidence type="ECO:0000256" key="5">
    <source>
        <dbReference type="ARBA" id="ARBA00023136"/>
    </source>
</evidence>
<accession>A0A1I7UXP0</accession>
<organism evidence="7 8">
    <name type="scientific">Caenorhabditis tropicalis</name>
    <dbReference type="NCBI Taxonomy" id="1561998"/>
    <lineage>
        <taxon>Eukaryota</taxon>
        <taxon>Metazoa</taxon>
        <taxon>Ecdysozoa</taxon>
        <taxon>Nematoda</taxon>
        <taxon>Chromadorea</taxon>
        <taxon>Rhabditida</taxon>
        <taxon>Rhabditina</taxon>
        <taxon>Rhabditomorpha</taxon>
        <taxon>Rhabditoidea</taxon>
        <taxon>Rhabditidae</taxon>
        <taxon>Peloderinae</taxon>
        <taxon>Caenorhabditis</taxon>
    </lineage>
</organism>
<evidence type="ECO:0000256" key="1">
    <source>
        <dbReference type="ARBA" id="ARBA00004141"/>
    </source>
</evidence>
<evidence type="ECO:0000313" key="8">
    <source>
        <dbReference type="WBParaSite" id="Csp11.Scaffold630.g20373.t1"/>
    </source>
</evidence>
<comment type="similarity">
    <text evidence="2 6">Belongs to the nematode receptor-like protein srg family.</text>
</comment>
<name>A0A1I7UXP0_9PELO</name>
<dbReference type="InterPro" id="IPR000609">
    <property type="entry name" value="7TM_GPCR_serpentine_rcpt_Srg"/>
</dbReference>
<keyword evidence="5 6" id="KW-0472">Membrane</keyword>
<dbReference type="GO" id="GO:0004888">
    <property type="term" value="F:transmembrane signaling receptor activity"/>
    <property type="evidence" value="ECO:0007669"/>
    <property type="project" value="InterPro"/>
</dbReference>
<comment type="caution">
    <text evidence="6">Lacks conserved residue(s) required for the propagation of feature annotation.</text>
</comment>
<reference evidence="8" key="1">
    <citation type="submission" date="2016-11" db="UniProtKB">
        <authorList>
            <consortium name="WormBaseParasite"/>
        </authorList>
    </citation>
    <scope>IDENTIFICATION</scope>
</reference>
<dbReference type="PRINTS" id="PR00698">
    <property type="entry name" value="TMPROTEINSRG"/>
</dbReference>
<dbReference type="WBParaSite" id="Csp11.Scaffold630.g20373.t1">
    <property type="protein sequence ID" value="Csp11.Scaffold630.g20373.t1"/>
    <property type="gene ID" value="Csp11.Scaffold630.g20373"/>
</dbReference>
<evidence type="ECO:0000256" key="6">
    <source>
        <dbReference type="RuleBase" id="RU280813"/>
    </source>
</evidence>
<keyword evidence="3 6" id="KW-0812">Transmembrane</keyword>